<evidence type="ECO:0000256" key="1">
    <source>
        <dbReference type="ARBA" id="ARBA00002332"/>
    </source>
</evidence>
<dbReference type="PRINTS" id="PR00099">
    <property type="entry name" value="CPSGATASE"/>
</dbReference>
<reference evidence="8 9" key="1">
    <citation type="submission" date="2007-10" db="EMBL/GenBank/DDBJ databases">
        <title>Complete sequence of Caldivirga maquilingensis IC-167.</title>
        <authorList>
            <consortium name="US DOE Joint Genome Institute"/>
            <person name="Copeland A."/>
            <person name="Lucas S."/>
            <person name="Lapidus A."/>
            <person name="Barry K."/>
            <person name="Glavina del Rio T."/>
            <person name="Dalin E."/>
            <person name="Tice H."/>
            <person name="Pitluck S."/>
            <person name="Saunders E."/>
            <person name="Brettin T."/>
            <person name="Bruce D."/>
            <person name="Detter J.C."/>
            <person name="Han C."/>
            <person name="Schmutz J."/>
            <person name="Larimer F."/>
            <person name="Land M."/>
            <person name="Hauser L."/>
            <person name="Kyrpides N."/>
            <person name="Ivanova N."/>
            <person name="Biddle J.F."/>
            <person name="Zhang Z."/>
            <person name="Fitz-Gibbon S.T."/>
            <person name="Lowe T.M."/>
            <person name="Saltikov C."/>
            <person name="House C.H."/>
            <person name="Richardson P."/>
        </authorList>
    </citation>
    <scope>NUCLEOTIDE SEQUENCE [LARGE SCALE GENOMIC DNA]</scope>
    <source>
        <strain evidence="9">ATCC 700844 / DSM 13496 / JCM 10307 / IC-167</strain>
    </source>
</reference>
<dbReference type="KEGG" id="cma:Cmaq_1203"/>
<proteinExistence type="predicted"/>
<dbReference type="SUPFAM" id="SSF52317">
    <property type="entry name" value="Class I glutamine amidotransferase-like"/>
    <property type="match status" value="1"/>
</dbReference>
<feature type="domain" description="Glutamine amidotransferase" evidence="7">
    <location>
        <begin position="6"/>
        <end position="184"/>
    </location>
</feature>
<evidence type="ECO:0000256" key="4">
    <source>
        <dbReference type="ARBA" id="ARBA00022749"/>
    </source>
</evidence>
<evidence type="ECO:0000256" key="2">
    <source>
        <dbReference type="ARBA" id="ARBA00022598"/>
    </source>
</evidence>
<dbReference type="Gene3D" id="3.40.50.880">
    <property type="match status" value="1"/>
</dbReference>
<dbReference type="Proteomes" id="UP000001137">
    <property type="component" value="Chromosome"/>
</dbReference>
<dbReference type="RefSeq" id="WP_012186249.1">
    <property type="nucleotide sequence ID" value="NC_009954.1"/>
</dbReference>
<dbReference type="PRINTS" id="PR00097">
    <property type="entry name" value="ANTSNTHASEII"/>
</dbReference>
<dbReference type="GeneID" id="5709799"/>
<dbReference type="PANTHER" id="PTHR11922:SF2">
    <property type="entry name" value="GMP SYNTHASE [GLUTAMINE-HYDROLYZING]"/>
    <property type="match status" value="1"/>
</dbReference>
<dbReference type="InterPro" id="IPR017926">
    <property type="entry name" value="GATASE"/>
</dbReference>
<dbReference type="PROSITE" id="PS51273">
    <property type="entry name" value="GATASE_TYPE_1"/>
    <property type="match status" value="1"/>
</dbReference>
<keyword evidence="3" id="KW-0547">Nucleotide-binding</keyword>
<keyword evidence="6" id="KW-0067">ATP-binding</keyword>
<dbReference type="MEROPS" id="C26.A31"/>
<keyword evidence="8" id="KW-0315">Glutamine amidotransferase</keyword>
<dbReference type="EMBL" id="CP000852">
    <property type="protein sequence ID" value="ABW02030.1"/>
    <property type="molecule type" value="Genomic_DNA"/>
</dbReference>
<dbReference type="PRINTS" id="PR00096">
    <property type="entry name" value="GATASE"/>
</dbReference>
<dbReference type="GO" id="GO:0016740">
    <property type="term" value="F:transferase activity"/>
    <property type="evidence" value="ECO:0007669"/>
    <property type="project" value="UniProtKB-KW"/>
</dbReference>
<dbReference type="NCBIfam" id="NF001975">
    <property type="entry name" value="PRK00758.1"/>
    <property type="match status" value="1"/>
</dbReference>
<dbReference type="OrthoDB" id="33844at2157"/>
<evidence type="ECO:0000313" key="9">
    <source>
        <dbReference type="Proteomes" id="UP000001137"/>
    </source>
</evidence>
<dbReference type="AlphaFoldDB" id="A8ME24"/>
<organism evidence="8 9">
    <name type="scientific">Caldivirga maquilingensis (strain ATCC 700844 / DSM 13496 / JCM 10307 / IC-167)</name>
    <dbReference type="NCBI Taxonomy" id="397948"/>
    <lineage>
        <taxon>Archaea</taxon>
        <taxon>Thermoproteota</taxon>
        <taxon>Thermoprotei</taxon>
        <taxon>Thermoproteales</taxon>
        <taxon>Thermoproteaceae</taxon>
        <taxon>Caldivirga</taxon>
    </lineage>
</organism>
<keyword evidence="8" id="KW-0808">Transferase</keyword>
<evidence type="ECO:0000256" key="6">
    <source>
        <dbReference type="ARBA" id="ARBA00022840"/>
    </source>
</evidence>
<protein>
    <submittedName>
        <fullName evidence="8">Glutamine amidotransferase class-I</fullName>
    </submittedName>
</protein>
<keyword evidence="2" id="KW-0436">Ligase</keyword>
<dbReference type="GO" id="GO:0005524">
    <property type="term" value="F:ATP binding"/>
    <property type="evidence" value="ECO:0007669"/>
    <property type="project" value="UniProtKB-KW"/>
</dbReference>
<dbReference type="HOGENOM" id="CLU_014340_1_4_2"/>
<comment type="function">
    <text evidence="1">Catalyzes the synthesis of GMP from XMP.</text>
</comment>
<name>A8ME24_CALMQ</name>
<gene>
    <name evidence="8" type="ordered locus">Cmaq_1203</name>
</gene>
<dbReference type="PANTHER" id="PTHR11922">
    <property type="entry name" value="GMP SYNTHASE-RELATED"/>
    <property type="match status" value="1"/>
</dbReference>
<evidence type="ECO:0000313" key="8">
    <source>
        <dbReference type="EMBL" id="ABW02030.1"/>
    </source>
</evidence>
<dbReference type="InterPro" id="IPR029062">
    <property type="entry name" value="Class_I_gatase-like"/>
</dbReference>
<evidence type="ECO:0000256" key="5">
    <source>
        <dbReference type="ARBA" id="ARBA00022755"/>
    </source>
</evidence>
<sequence>MGVIGVVNFGGQYNHLIKRRLEDLGFQAKFINPNEPVQVLSRELNCLIISGGSWNIPADIPKLGNAPQYALEFPGPILGICLGHQLIAYEFGGILGNKTPEFGGVRIRIDNEDTILRGIGAEFTAWESHNISVDKEPNGFTVLAHSDLVRVQAMANPRIGRYSVQFHPEVKHTEFGDIILRNFAELCS</sequence>
<keyword evidence="5" id="KW-0658">Purine biosynthesis</keyword>
<dbReference type="GO" id="GO:0003921">
    <property type="term" value="F:GMP synthase activity"/>
    <property type="evidence" value="ECO:0007669"/>
    <property type="project" value="TreeGrafter"/>
</dbReference>
<dbReference type="GO" id="GO:0005829">
    <property type="term" value="C:cytosol"/>
    <property type="evidence" value="ECO:0007669"/>
    <property type="project" value="TreeGrafter"/>
</dbReference>
<keyword evidence="4" id="KW-0332">GMP biosynthesis</keyword>
<dbReference type="Pfam" id="PF00117">
    <property type="entry name" value="GATase"/>
    <property type="match status" value="1"/>
</dbReference>
<dbReference type="eggNOG" id="arCOG00087">
    <property type="taxonomic scope" value="Archaea"/>
</dbReference>
<evidence type="ECO:0000256" key="3">
    <source>
        <dbReference type="ARBA" id="ARBA00022741"/>
    </source>
</evidence>
<accession>A8ME24</accession>
<evidence type="ECO:0000259" key="7">
    <source>
        <dbReference type="Pfam" id="PF00117"/>
    </source>
</evidence>
<dbReference type="STRING" id="397948.Cmaq_1203"/>
<keyword evidence="9" id="KW-1185">Reference proteome</keyword>